<dbReference type="InterPro" id="IPR013431">
    <property type="entry name" value="Delta_60_rpt"/>
</dbReference>
<dbReference type="KEGG" id="ccro:CMC5_033730"/>
<dbReference type="SUPFAM" id="SSF101898">
    <property type="entry name" value="NHL repeat"/>
    <property type="match status" value="1"/>
</dbReference>
<dbReference type="AlphaFoldDB" id="A0A0K1EEE6"/>
<feature type="compositionally biased region" description="Gly residues" evidence="1">
    <location>
        <begin position="54"/>
        <end position="70"/>
    </location>
</feature>
<gene>
    <name evidence="3" type="ORF">CMC5_033730</name>
</gene>
<sequence length="574" mass="59019">MKQRLLALSATLFCGALLFVPGITSCKATADADPDRLGPPAPRDPDGSPFTGTDGQGGTGRDGEGGAGSHGQGIVVEGDFSFTIVPVRVDVPYDDLGDVEVTIERLDGFDAPVEVDVLDAPTGLVVTRATLEPDDTTGKLSLGASGTLSIGTTFTLTLTAKAGDLTHTGSVPAVVTSKAGSLDPSFHGGIFSWTLGTDAAALYDLREARQGKILTAGFSADGLGGTRFEGARLLPDGGLDTTFATTGRVGGRFCSCTRPHEARSMIQLFDGTLVLTGSGSAGPGTTSDVGLMAFKNDGTPHTVGNDEGKALFDLGGDETVRAVALSADEHLLVTGASNERLFVTAIRPMAHKLDNAFGTNGRTFVDHTGGTAGGEALVIDGSSRVIVAGWTEANGDRDILLVRLLPSGQIDPFFGNAGRVTIARTGQQQPVGVLLQPSGHIVLLARTDEAGSADFLVLRRNANGTPDPTFGDGSAGDDGGLLLDLTGGDDDPVALVRLSDGRFVLAGNATDPLLVRLQPNGLLDPTFGTNAVQHLDLGVDDVLQSMAVTTDGKLLVAGRSEGYPFKGVIARVFN</sequence>
<evidence type="ECO:0000313" key="4">
    <source>
        <dbReference type="Proteomes" id="UP000067626"/>
    </source>
</evidence>
<proteinExistence type="predicted"/>
<feature type="chain" id="PRO_5005459331" evidence="2">
    <location>
        <begin position="31"/>
        <end position="574"/>
    </location>
</feature>
<dbReference type="Proteomes" id="UP000067626">
    <property type="component" value="Chromosome"/>
</dbReference>
<dbReference type="Gene3D" id="2.80.10.50">
    <property type="match status" value="2"/>
</dbReference>
<dbReference type="OrthoDB" id="5380868at2"/>
<keyword evidence="4" id="KW-1185">Reference proteome</keyword>
<keyword evidence="2" id="KW-0732">Signal</keyword>
<dbReference type="EMBL" id="CP012159">
    <property type="protein sequence ID" value="AKT39224.1"/>
    <property type="molecule type" value="Genomic_DNA"/>
</dbReference>
<evidence type="ECO:0000256" key="1">
    <source>
        <dbReference type="SAM" id="MobiDB-lite"/>
    </source>
</evidence>
<accession>A0A0K1EEE6</accession>
<dbReference type="PROSITE" id="PS51257">
    <property type="entry name" value="PROKAR_LIPOPROTEIN"/>
    <property type="match status" value="1"/>
</dbReference>
<evidence type="ECO:0000256" key="2">
    <source>
        <dbReference type="SAM" id="SignalP"/>
    </source>
</evidence>
<evidence type="ECO:0000313" key="3">
    <source>
        <dbReference type="EMBL" id="AKT39224.1"/>
    </source>
</evidence>
<protein>
    <submittedName>
        <fullName evidence="3">Uncharacterized protein</fullName>
    </submittedName>
</protein>
<dbReference type="Pfam" id="PF17164">
    <property type="entry name" value="DUF5122"/>
    <property type="match status" value="4"/>
</dbReference>
<dbReference type="NCBIfam" id="TIGR02608">
    <property type="entry name" value="delta_60_rpt"/>
    <property type="match status" value="4"/>
</dbReference>
<reference evidence="3 4" key="1">
    <citation type="submission" date="2015-07" db="EMBL/GenBank/DDBJ databases">
        <title>Genome analysis of myxobacterium Chondromyces crocatus Cm c5 reveals a high potential for natural compound synthesis and the genetic basis for the loss of fruiting body formation.</title>
        <authorList>
            <person name="Zaburannyi N."/>
            <person name="Bunk B."/>
            <person name="Maier J."/>
            <person name="Overmann J."/>
            <person name="Mueller R."/>
        </authorList>
    </citation>
    <scope>NUCLEOTIDE SEQUENCE [LARGE SCALE GENOMIC DNA]</scope>
    <source>
        <strain evidence="3 4">Cm c5</strain>
    </source>
</reference>
<dbReference type="STRING" id="52.CMC5_033730"/>
<organism evidence="3 4">
    <name type="scientific">Chondromyces crocatus</name>
    <dbReference type="NCBI Taxonomy" id="52"/>
    <lineage>
        <taxon>Bacteria</taxon>
        <taxon>Pseudomonadati</taxon>
        <taxon>Myxococcota</taxon>
        <taxon>Polyangia</taxon>
        <taxon>Polyangiales</taxon>
        <taxon>Polyangiaceae</taxon>
        <taxon>Chondromyces</taxon>
    </lineage>
</organism>
<dbReference type="RefSeq" id="WP_082362546.1">
    <property type="nucleotide sequence ID" value="NZ_CP012159.1"/>
</dbReference>
<feature type="region of interest" description="Disordered" evidence="1">
    <location>
        <begin position="31"/>
        <end position="70"/>
    </location>
</feature>
<feature type="signal peptide" evidence="2">
    <location>
        <begin position="1"/>
        <end position="30"/>
    </location>
</feature>
<name>A0A0K1EEE6_CHOCO</name>